<protein>
    <recommendedName>
        <fullName evidence="4 11">Adenosine kinase</fullName>
        <shortName evidence="11">AK</shortName>
        <ecNumber evidence="4 11">2.7.1.20</ecNumber>
    </recommendedName>
    <alternativeName>
        <fullName evidence="11">Adenosine 5'-phosphotransferase</fullName>
    </alternativeName>
</protein>
<keyword evidence="6 11" id="KW-0660">Purine salvage</keyword>
<gene>
    <name evidence="13" type="ORF">HaLaN_08125</name>
</gene>
<evidence type="ECO:0000256" key="10">
    <source>
        <dbReference type="PIRSR" id="PIRSR601805-1"/>
    </source>
</evidence>
<evidence type="ECO:0000259" key="12">
    <source>
        <dbReference type="Pfam" id="PF00294"/>
    </source>
</evidence>
<dbReference type="GO" id="GO:0004001">
    <property type="term" value="F:adenosine kinase activity"/>
    <property type="evidence" value="ECO:0007669"/>
    <property type="project" value="UniProtKB-UniRule"/>
</dbReference>
<dbReference type="UniPathway" id="UPA00588">
    <property type="reaction ID" value="UER00659"/>
</dbReference>
<organism evidence="13 14">
    <name type="scientific">Haematococcus lacustris</name>
    <name type="common">Green alga</name>
    <name type="synonym">Haematococcus pluvialis</name>
    <dbReference type="NCBI Taxonomy" id="44745"/>
    <lineage>
        <taxon>Eukaryota</taxon>
        <taxon>Viridiplantae</taxon>
        <taxon>Chlorophyta</taxon>
        <taxon>core chlorophytes</taxon>
        <taxon>Chlorophyceae</taxon>
        <taxon>CS clade</taxon>
        <taxon>Chlamydomonadales</taxon>
        <taxon>Haematococcaceae</taxon>
        <taxon>Haematococcus</taxon>
    </lineage>
</organism>
<dbReference type="Pfam" id="PF00294">
    <property type="entry name" value="PfkB"/>
    <property type="match status" value="1"/>
</dbReference>
<sequence>MEGAILCLGNPLLDVSASVDSEFMAKYDLKPANQILAEPKHLPMYEELAAKPSVEYIAGGAGQNSIRVAQWMLQVPQATAYMGCIGDDEFGRTMTATAKADGVNVRYMVDPSTPTGTCAVCITGIERSLVANLAAANNFKADFALANFDLVEAARIIYCTGFFITVSPDSIAAVAKHAAEHDKIYAMNLSAPFIVQVPPFKKVLMDSMPYIDFLFANEVEAAAFAESEGWDAQDLEQVALKVSRLPKANGCRPRTVVFTQGAQPSIVAVGGRTTLYPVPKIAPDLIVDTNGAGDAFVGGFLSQLVYGKDVAECCRAGNYAASVIIQRSGCTFPAKPSFKWA</sequence>
<evidence type="ECO:0000256" key="5">
    <source>
        <dbReference type="ARBA" id="ARBA00022679"/>
    </source>
</evidence>
<evidence type="ECO:0000256" key="8">
    <source>
        <dbReference type="ARBA" id="ARBA00022777"/>
    </source>
</evidence>
<feature type="active site" description="Proton acceptor" evidence="10">
    <location>
        <position position="294"/>
    </location>
</feature>
<dbReference type="Proteomes" id="UP000485058">
    <property type="component" value="Unassembled WGS sequence"/>
</dbReference>
<dbReference type="GO" id="GO:0006144">
    <property type="term" value="P:purine nucleobase metabolic process"/>
    <property type="evidence" value="ECO:0007669"/>
    <property type="project" value="TreeGrafter"/>
</dbReference>
<comment type="similarity">
    <text evidence="3 11">Belongs to the carbohydrate kinase PfkB family.</text>
</comment>
<evidence type="ECO:0000256" key="2">
    <source>
        <dbReference type="ARBA" id="ARBA00004801"/>
    </source>
</evidence>
<comment type="function">
    <text evidence="11">ATP dependent phosphorylation of adenosine and other related nucleoside analogs to monophosphate derivatives.</text>
</comment>
<keyword evidence="11" id="KW-0460">Magnesium</keyword>
<dbReference type="PANTHER" id="PTHR45769:SF3">
    <property type="entry name" value="ADENOSINE KINASE"/>
    <property type="match status" value="1"/>
</dbReference>
<dbReference type="EC" id="2.7.1.20" evidence="4 11"/>
<evidence type="ECO:0000256" key="4">
    <source>
        <dbReference type="ARBA" id="ARBA00012119"/>
    </source>
</evidence>
<evidence type="ECO:0000256" key="11">
    <source>
        <dbReference type="RuleBase" id="RU368116"/>
    </source>
</evidence>
<proteinExistence type="inferred from homology"/>
<name>A0A699Z0A6_HAELA</name>
<evidence type="ECO:0000313" key="14">
    <source>
        <dbReference type="Proteomes" id="UP000485058"/>
    </source>
</evidence>
<dbReference type="Gene3D" id="3.30.1110.10">
    <property type="match status" value="1"/>
</dbReference>
<dbReference type="SUPFAM" id="SSF53613">
    <property type="entry name" value="Ribokinase-like"/>
    <property type="match status" value="1"/>
</dbReference>
<dbReference type="InterPro" id="IPR029056">
    <property type="entry name" value="Ribokinase-like"/>
</dbReference>
<comment type="cofactor">
    <cofactor evidence="1 11">
        <name>Mg(2+)</name>
        <dbReference type="ChEBI" id="CHEBI:18420"/>
    </cofactor>
</comment>
<dbReference type="Gene3D" id="3.40.1190.20">
    <property type="match status" value="1"/>
</dbReference>
<comment type="pathway">
    <text evidence="2 11">Purine metabolism; AMP biosynthesis via salvage pathway; AMP from adenosine: step 1/1.</text>
</comment>
<dbReference type="AlphaFoldDB" id="A0A699Z0A6"/>
<evidence type="ECO:0000256" key="1">
    <source>
        <dbReference type="ARBA" id="ARBA00001946"/>
    </source>
</evidence>
<dbReference type="PRINTS" id="PR00989">
    <property type="entry name" value="ADENOKINASE"/>
</dbReference>
<reference evidence="13 14" key="1">
    <citation type="submission" date="2020-02" db="EMBL/GenBank/DDBJ databases">
        <title>Draft genome sequence of Haematococcus lacustris strain NIES-144.</title>
        <authorList>
            <person name="Morimoto D."/>
            <person name="Nakagawa S."/>
            <person name="Yoshida T."/>
            <person name="Sawayama S."/>
        </authorList>
    </citation>
    <scope>NUCLEOTIDE SEQUENCE [LARGE SCALE GENOMIC DNA]</scope>
    <source>
        <strain evidence="13 14">NIES-144</strain>
    </source>
</reference>
<keyword evidence="9 11" id="KW-0067">ATP-binding</keyword>
<keyword evidence="14" id="KW-1185">Reference proteome</keyword>
<evidence type="ECO:0000256" key="7">
    <source>
        <dbReference type="ARBA" id="ARBA00022741"/>
    </source>
</evidence>
<dbReference type="GO" id="GO:0044209">
    <property type="term" value="P:AMP salvage"/>
    <property type="evidence" value="ECO:0007669"/>
    <property type="project" value="UniProtKB-UniRule"/>
</dbReference>
<dbReference type="CDD" id="cd01168">
    <property type="entry name" value="adenosine_kinase"/>
    <property type="match status" value="1"/>
</dbReference>
<keyword evidence="7 11" id="KW-0547">Nucleotide-binding</keyword>
<evidence type="ECO:0000313" key="13">
    <source>
        <dbReference type="EMBL" id="GFH12434.1"/>
    </source>
</evidence>
<dbReference type="InterPro" id="IPR002173">
    <property type="entry name" value="Carboh/pur_kinase_PfkB_CS"/>
</dbReference>
<accession>A0A699Z0A6</accession>
<dbReference type="GO" id="GO:0006166">
    <property type="term" value="P:purine ribonucleoside salvage"/>
    <property type="evidence" value="ECO:0007669"/>
    <property type="project" value="UniProtKB-KW"/>
</dbReference>
<comment type="catalytic activity">
    <reaction evidence="11">
        <text>adenosine + ATP = AMP + ADP + H(+)</text>
        <dbReference type="Rhea" id="RHEA:20824"/>
        <dbReference type="ChEBI" id="CHEBI:15378"/>
        <dbReference type="ChEBI" id="CHEBI:16335"/>
        <dbReference type="ChEBI" id="CHEBI:30616"/>
        <dbReference type="ChEBI" id="CHEBI:456215"/>
        <dbReference type="ChEBI" id="CHEBI:456216"/>
        <dbReference type="EC" id="2.7.1.20"/>
    </reaction>
</comment>
<dbReference type="GO" id="GO:0005524">
    <property type="term" value="F:ATP binding"/>
    <property type="evidence" value="ECO:0007669"/>
    <property type="project" value="UniProtKB-UniRule"/>
</dbReference>
<feature type="domain" description="Carbohydrate kinase PfkB" evidence="12">
    <location>
        <begin position="24"/>
        <end position="333"/>
    </location>
</feature>
<dbReference type="InterPro" id="IPR001805">
    <property type="entry name" value="Adenokinase"/>
</dbReference>
<evidence type="ECO:0000256" key="3">
    <source>
        <dbReference type="ARBA" id="ARBA00010688"/>
    </source>
</evidence>
<dbReference type="PANTHER" id="PTHR45769">
    <property type="entry name" value="ADENOSINE KINASE"/>
    <property type="match status" value="1"/>
</dbReference>
<dbReference type="InterPro" id="IPR011611">
    <property type="entry name" value="PfkB_dom"/>
</dbReference>
<comment type="caution">
    <text evidence="13">The sequence shown here is derived from an EMBL/GenBank/DDBJ whole genome shotgun (WGS) entry which is preliminary data.</text>
</comment>
<dbReference type="FunFam" id="3.40.1190.20:FF:000006">
    <property type="entry name" value="Adenosine kinase 2"/>
    <property type="match status" value="1"/>
</dbReference>
<keyword evidence="8 11" id="KW-0418">Kinase</keyword>
<dbReference type="GO" id="GO:0005634">
    <property type="term" value="C:nucleus"/>
    <property type="evidence" value="ECO:0007669"/>
    <property type="project" value="TreeGrafter"/>
</dbReference>
<dbReference type="PROSITE" id="PS00584">
    <property type="entry name" value="PFKB_KINASES_2"/>
    <property type="match status" value="1"/>
</dbReference>
<evidence type="ECO:0000256" key="6">
    <source>
        <dbReference type="ARBA" id="ARBA00022726"/>
    </source>
</evidence>
<dbReference type="GO" id="GO:0005829">
    <property type="term" value="C:cytosol"/>
    <property type="evidence" value="ECO:0007669"/>
    <property type="project" value="TreeGrafter"/>
</dbReference>
<evidence type="ECO:0000256" key="9">
    <source>
        <dbReference type="ARBA" id="ARBA00022840"/>
    </source>
</evidence>
<dbReference type="EMBL" id="BLLF01000503">
    <property type="protein sequence ID" value="GFH12434.1"/>
    <property type="molecule type" value="Genomic_DNA"/>
</dbReference>
<keyword evidence="5 11" id="KW-0808">Transferase</keyword>